<protein>
    <recommendedName>
        <fullName evidence="3">DUF2314 domain-containing protein</fullName>
    </recommendedName>
</protein>
<dbReference type="InterPro" id="IPR018756">
    <property type="entry name" value="DUF2314"/>
</dbReference>
<accession>A0A328AMR7</accession>
<keyword evidence="5" id="KW-1185">Reference proteome</keyword>
<feature type="compositionally biased region" description="Basic and acidic residues" evidence="1">
    <location>
        <begin position="147"/>
        <end position="157"/>
    </location>
</feature>
<evidence type="ECO:0000313" key="5">
    <source>
        <dbReference type="Proteomes" id="UP000249254"/>
    </source>
</evidence>
<dbReference type="Proteomes" id="UP000249254">
    <property type="component" value="Unassembled WGS sequence"/>
</dbReference>
<evidence type="ECO:0000313" key="4">
    <source>
        <dbReference type="EMBL" id="RAK55635.1"/>
    </source>
</evidence>
<reference evidence="5" key="1">
    <citation type="submission" date="2018-05" db="EMBL/GenBank/DDBJ databases">
        <authorList>
            <person name="Li X."/>
        </authorList>
    </citation>
    <scope>NUCLEOTIDE SEQUENCE [LARGE SCALE GENOMIC DNA]</scope>
    <source>
        <strain evidence="5">LX32</strain>
    </source>
</reference>
<proteinExistence type="predicted"/>
<dbReference type="Pfam" id="PF10077">
    <property type="entry name" value="DUF2314"/>
    <property type="match status" value="1"/>
</dbReference>
<evidence type="ECO:0000256" key="1">
    <source>
        <dbReference type="SAM" id="MobiDB-lite"/>
    </source>
</evidence>
<sequence>MMRAAVPGIVALMIVTAVATPACSRSDADIVQWTGPDDAEMLAAESQAKQTLPVFWRRVKSGDPQIDLALLKIGFPAPREGTEYLWLAVGPDSDADHRGEVLNEPEAAEGVRAGQIVTFDPARIGDWSYRKAGKYYGQYTTRVMIKRTDPQTAREEAADLSPMPLEPESN</sequence>
<comment type="caution">
    <text evidence="4">The sequence shown here is derived from an EMBL/GenBank/DDBJ whole genome shotgun (WGS) entry which is preliminary data.</text>
</comment>
<evidence type="ECO:0000256" key="2">
    <source>
        <dbReference type="SAM" id="SignalP"/>
    </source>
</evidence>
<evidence type="ECO:0000259" key="3">
    <source>
        <dbReference type="Pfam" id="PF10077"/>
    </source>
</evidence>
<dbReference type="OrthoDB" id="121776at2"/>
<keyword evidence="2" id="KW-0732">Signal</keyword>
<name>A0A328AMR7_9CAUL</name>
<organism evidence="4 5">
    <name type="scientific">Phenylobacterium soli</name>
    <dbReference type="NCBI Taxonomy" id="2170551"/>
    <lineage>
        <taxon>Bacteria</taxon>
        <taxon>Pseudomonadati</taxon>
        <taxon>Pseudomonadota</taxon>
        <taxon>Alphaproteobacteria</taxon>
        <taxon>Caulobacterales</taxon>
        <taxon>Caulobacteraceae</taxon>
        <taxon>Phenylobacterium</taxon>
    </lineage>
</organism>
<feature type="signal peptide" evidence="2">
    <location>
        <begin position="1"/>
        <end position="19"/>
    </location>
</feature>
<feature type="chain" id="PRO_5016363638" description="DUF2314 domain-containing protein" evidence="2">
    <location>
        <begin position="20"/>
        <end position="170"/>
    </location>
</feature>
<gene>
    <name evidence="4" type="ORF">DJ017_14520</name>
</gene>
<feature type="region of interest" description="Disordered" evidence="1">
    <location>
        <begin position="147"/>
        <end position="170"/>
    </location>
</feature>
<feature type="domain" description="DUF2314" evidence="3">
    <location>
        <begin position="38"/>
        <end position="151"/>
    </location>
</feature>
<dbReference type="AlphaFoldDB" id="A0A328AMR7"/>
<dbReference type="EMBL" id="QFYQ01000001">
    <property type="protein sequence ID" value="RAK55635.1"/>
    <property type="molecule type" value="Genomic_DNA"/>
</dbReference>
<dbReference type="RefSeq" id="WP_111529383.1">
    <property type="nucleotide sequence ID" value="NZ_JBHRSG010000003.1"/>
</dbReference>